<dbReference type="Proteomes" id="UP001293254">
    <property type="component" value="Unassembled WGS sequence"/>
</dbReference>
<name>A0AAE1YBB6_9LAMI</name>
<dbReference type="AlphaFoldDB" id="A0AAE1YBB6"/>
<gene>
    <name evidence="1" type="ORF">Salat_1468700</name>
</gene>
<proteinExistence type="predicted"/>
<reference evidence="1" key="2">
    <citation type="journal article" date="2024" name="Plant">
        <title>Genomic evolution and insights into agronomic trait innovations of Sesamum species.</title>
        <authorList>
            <person name="Miao H."/>
            <person name="Wang L."/>
            <person name="Qu L."/>
            <person name="Liu H."/>
            <person name="Sun Y."/>
            <person name="Le M."/>
            <person name="Wang Q."/>
            <person name="Wei S."/>
            <person name="Zheng Y."/>
            <person name="Lin W."/>
            <person name="Duan Y."/>
            <person name="Cao H."/>
            <person name="Xiong S."/>
            <person name="Wang X."/>
            <person name="Wei L."/>
            <person name="Li C."/>
            <person name="Ma Q."/>
            <person name="Ju M."/>
            <person name="Zhao R."/>
            <person name="Li G."/>
            <person name="Mu C."/>
            <person name="Tian Q."/>
            <person name="Mei H."/>
            <person name="Zhang T."/>
            <person name="Gao T."/>
            <person name="Zhang H."/>
        </authorList>
    </citation>
    <scope>NUCLEOTIDE SEQUENCE</scope>
    <source>
        <strain evidence="1">3651</strain>
    </source>
</reference>
<comment type="caution">
    <text evidence="1">The sequence shown here is derived from an EMBL/GenBank/DDBJ whole genome shotgun (WGS) entry which is preliminary data.</text>
</comment>
<organism evidence="1 2">
    <name type="scientific">Sesamum alatum</name>
    <dbReference type="NCBI Taxonomy" id="300844"/>
    <lineage>
        <taxon>Eukaryota</taxon>
        <taxon>Viridiplantae</taxon>
        <taxon>Streptophyta</taxon>
        <taxon>Embryophyta</taxon>
        <taxon>Tracheophyta</taxon>
        <taxon>Spermatophyta</taxon>
        <taxon>Magnoliopsida</taxon>
        <taxon>eudicotyledons</taxon>
        <taxon>Gunneridae</taxon>
        <taxon>Pentapetalae</taxon>
        <taxon>asterids</taxon>
        <taxon>lamiids</taxon>
        <taxon>Lamiales</taxon>
        <taxon>Pedaliaceae</taxon>
        <taxon>Sesamum</taxon>
    </lineage>
</organism>
<accession>A0AAE1YBB6</accession>
<protein>
    <submittedName>
        <fullName evidence="1">Uncharacterized protein</fullName>
    </submittedName>
</protein>
<dbReference type="EMBL" id="JACGWO010000005">
    <property type="protein sequence ID" value="KAK4426998.1"/>
    <property type="molecule type" value="Genomic_DNA"/>
</dbReference>
<sequence length="108" mass="12841">MLKIEELVGFAHGLTRSHNRGFRLFIAAHNLRRCFRLTRSYLRLQTLRRVLRRQLYRAVLHRQLCRSVAFFVGNFGSQSRSSESGIKDFRFLVLKELGEFGFRLLRLK</sequence>
<reference evidence="1" key="1">
    <citation type="submission" date="2020-06" db="EMBL/GenBank/DDBJ databases">
        <authorList>
            <person name="Li T."/>
            <person name="Hu X."/>
            <person name="Zhang T."/>
            <person name="Song X."/>
            <person name="Zhang H."/>
            <person name="Dai N."/>
            <person name="Sheng W."/>
            <person name="Hou X."/>
            <person name="Wei L."/>
        </authorList>
    </citation>
    <scope>NUCLEOTIDE SEQUENCE</scope>
    <source>
        <strain evidence="1">3651</strain>
        <tissue evidence="1">Leaf</tissue>
    </source>
</reference>
<keyword evidence="2" id="KW-1185">Reference proteome</keyword>
<evidence type="ECO:0000313" key="2">
    <source>
        <dbReference type="Proteomes" id="UP001293254"/>
    </source>
</evidence>
<evidence type="ECO:0000313" key="1">
    <source>
        <dbReference type="EMBL" id="KAK4426998.1"/>
    </source>
</evidence>